<keyword evidence="9" id="KW-0067">ATP-binding</keyword>
<keyword evidence="8" id="KW-0418">Kinase</keyword>
<dbReference type="FunFam" id="3.30.1180.20:FF:000001">
    <property type="entry name" value="Dihydroxyacetone kinase 1"/>
    <property type="match status" value="1"/>
</dbReference>
<evidence type="ECO:0000256" key="2">
    <source>
        <dbReference type="ARBA" id="ARBA00012107"/>
    </source>
</evidence>
<evidence type="ECO:0000256" key="3">
    <source>
        <dbReference type="ARBA" id="ARBA00012110"/>
    </source>
</evidence>
<dbReference type="WBParaSite" id="DME_0000503801-mRNA-1">
    <property type="protein sequence ID" value="DME_0000503801-mRNA-1"/>
    <property type="gene ID" value="DME_0000503801"/>
</dbReference>
<evidence type="ECO:0000256" key="7">
    <source>
        <dbReference type="ARBA" id="ARBA00022741"/>
    </source>
</evidence>
<evidence type="ECO:0000256" key="6">
    <source>
        <dbReference type="ARBA" id="ARBA00022679"/>
    </source>
</evidence>
<comment type="function">
    <text evidence="12">Catalyzes both the phosphorylation of dihydroxyacetone and of glyceraldehyde, and the splitting of ribonucleoside diphosphate-X compounds among which FAD is the best substrate. Represses IFIH1-mediated cellular antiviral response.</text>
</comment>
<dbReference type="Gene3D" id="1.25.40.340">
    <property type="match status" value="1"/>
</dbReference>
<evidence type="ECO:0000313" key="19">
    <source>
        <dbReference type="EMBL" id="VDN58864.1"/>
    </source>
</evidence>
<dbReference type="EC" id="4.6.1.15" evidence="4"/>
<evidence type="ECO:0000256" key="5">
    <source>
        <dbReference type="ARBA" id="ARBA00018932"/>
    </source>
</evidence>
<evidence type="ECO:0000256" key="14">
    <source>
        <dbReference type="ARBA" id="ARBA00047974"/>
    </source>
</evidence>
<keyword evidence="21" id="KW-1185">Reference proteome</keyword>
<evidence type="ECO:0000259" key="17">
    <source>
        <dbReference type="PROSITE" id="PS51480"/>
    </source>
</evidence>
<dbReference type="Gene3D" id="3.30.1180.20">
    <property type="entry name" value="Dihydroxyacetone kinase, domain 2"/>
    <property type="match status" value="1"/>
</dbReference>
<name>A0A0N4UCN6_DRAME</name>
<dbReference type="GO" id="GO:0005829">
    <property type="term" value="C:cytosol"/>
    <property type="evidence" value="ECO:0007669"/>
    <property type="project" value="TreeGrafter"/>
</dbReference>
<keyword evidence="10" id="KW-0170">Cobalt</keyword>
<evidence type="ECO:0000313" key="21">
    <source>
        <dbReference type="Proteomes" id="UP000274756"/>
    </source>
</evidence>
<dbReference type="GO" id="GO:0004371">
    <property type="term" value="F:glycerone kinase activity"/>
    <property type="evidence" value="ECO:0007669"/>
    <property type="project" value="UniProtKB-EC"/>
</dbReference>
<dbReference type="Gene3D" id="3.40.50.10440">
    <property type="entry name" value="Dihydroxyacetone kinase, domain 1"/>
    <property type="match status" value="1"/>
</dbReference>
<dbReference type="EC" id="2.7.1.28" evidence="3"/>
<proteinExistence type="inferred from homology"/>
<dbReference type="Pfam" id="PF02734">
    <property type="entry name" value="Dak2"/>
    <property type="match status" value="1"/>
</dbReference>
<evidence type="ECO:0000256" key="15">
    <source>
        <dbReference type="ARBA" id="ARBA00048526"/>
    </source>
</evidence>
<comment type="similarity">
    <text evidence="1">Belongs to the dihydroxyacetone kinase (DAK) family.</text>
</comment>
<dbReference type="GO" id="GO:0034012">
    <property type="term" value="F:FAD-AMP lyase (cyclizing) activity"/>
    <property type="evidence" value="ECO:0007669"/>
    <property type="project" value="UniProtKB-EC"/>
</dbReference>
<dbReference type="Proteomes" id="UP000038040">
    <property type="component" value="Unplaced"/>
</dbReference>
<keyword evidence="6" id="KW-0808">Transferase</keyword>
<dbReference type="AlphaFoldDB" id="A0A0N4UCN6"/>
<evidence type="ECO:0000256" key="1">
    <source>
        <dbReference type="ARBA" id="ARBA00008757"/>
    </source>
</evidence>
<accession>A0A0N4UCN6</accession>
<sequence>MSKAITKKFTNSVEDFVDDSLRGLLSANRHLTFLNDYPRVVVRRTVEDGKVTLLAGGGSGHEPFPAGFVGSNLLSAAVCGNIFASPPSSHIVAALNAIENECGTVIFVINYTGDRLNFGLAIERINSERSKTLIPVEMVVIGDDIAFDGNDSTFAIGRRGLAGAVFVLKIAGGMAEKGLNLKEIVKESRLVEENTATIGSSLLACSLPGKGRMFELKEEEMELGLGIHGEIGYERIHFTSARELIDLLISKIEKNKKFSLEKGCEIVLLLNNLGSCSQIEMNLLAGEVNNSMRWRGFTVVRFYSGAFVTSLDGHGISISVLKLIDDSWLEYLDAETNASGWIKGCVPSVNEVVGVKMKYSTKIDLEYGTALSADNARKFSLCIRNASNAILDAVEELNRLDSEVGDGDCGTTLKQGAKSIISALDMDKLICNRPCATFQQLSHIFEDVVGGTAGALYALMFNAASQNFSNSASSADWGSALKSGLDGIMKYGHAKPGDRSMVDPLYEASKSIIDGPMGEAEWGNVVKMAEDAVNSTRNMRARCGRASYTNVISQIEPDPGAKAVAIWLRAIYKTFYGKN</sequence>
<dbReference type="InterPro" id="IPR004007">
    <property type="entry name" value="DhaL_dom"/>
</dbReference>
<dbReference type="STRING" id="318479.A0A0N4UCN6"/>
<dbReference type="GO" id="GO:0005524">
    <property type="term" value="F:ATP binding"/>
    <property type="evidence" value="ECO:0007669"/>
    <property type="project" value="UniProtKB-KW"/>
</dbReference>
<comment type="catalytic activity">
    <reaction evidence="15">
        <text>FAD = riboflavin cyclic-4',5'-phosphate + AMP + H(+)</text>
        <dbReference type="Rhea" id="RHEA:13729"/>
        <dbReference type="ChEBI" id="CHEBI:15378"/>
        <dbReference type="ChEBI" id="CHEBI:57692"/>
        <dbReference type="ChEBI" id="CHEBI:76202"/>
        <dbReference type="ChEBI" id="CHEBI:456215"/>
        <dbReference type="EC" id="4.6.1.15"/>
    </reaction>
</comment>
<dbReference type="FunFam" id="1.25.40.340:FF:000002">
    <property type="entry name" value="Dihydroxyacetone kinase, L subunit"/>
    <property type="match status" value="1"/>
</dbReference>
<evidence type="ECO:0000256" key="13">
    <source>
        <dbReference type="ARBA" id="ARBA00046681"/>
    </source>
</evidence>
<evidence type="ECO:0000256" key="4">
    <source>
        <dbReference type="ARBA" id="ARBA00012578"/>
    </source>
</evidence>
<dbReference type="InterPro" id="IPR004006">
    <property type="entry name" value="DhaK_dom"/>
</dbReference>
<evidence type="ECO:0000313" key="20">
    <source>
        <dbReference type="Proteomes" id="UP000038040"/>
    </source>
</evidence>
<organism evidence="20 22">
    <name type="scientific">Dracunculus medinensis</name>
    <name type="common">Guinea worm</name>
    <dbReference type="NCBI Taxonomy" id="318479"/>
    <lineage>
        <taxon>Eukaryota</taxon>
        <taxon>Metazoa</taxon>
        <taxon>Ecdysozoa</taxon>
        <taxon>Nematoda</taxon>
        <taxon>Chromadorea</taxon>
        <taxon>Rhabditida</taxon>
        <taxon>Spirurina</taxon>
        <taxon>Dracunculoidea</taxon>
        <taxon>Dracunculidae</taxon>
        <taxon>Dracunculus</taxon>
    </lineage>
</organism>
<dbReference type="SMART" id="SM01120">
    <property type="entry name" value="Dak2"/>
    <property type="match status" value="1"/>
</dbReference>
<evidence type="ECO:0000259" key="18">
    <source>
        <dbReference type="PROSITE" id="PS51481"/>
    </source>
</evidence>
<evidence type="ECO:0000256" key="8">
    <source>
        <dbReference type="ARBA" id="ARBA00022777"/>
    </source>
</evidence>
<evidence type="ECO:0000256" key="16">
    <source>
        <dbReference type="ARBA" id="ARBA00048898"/>
    </source>
</evidence>
<evidence type="ECO:0000256" key="11">
    <source>
        <dbReference type="ARBA" id="ARBA00032426"/>
    </source>
</evidence>
<dbReference type="PROSITE" id="PS51480">
    <property type="entry name" value="DHAL"/>
    <property type="match status" value="1"/>
</dbReference>
<protein>
    <recommendedName>
        <fullName evidence="5">Triokinase/FMN cyclase</fullName>
        <ecNumber evidence="3">2.7.1.28</ecNumber>
        <ecNumber evidence="2">2.7.1.29</ecNumber>
        <ecNumber evidence="4">4.6.1.15</ecNumber>
    </recommendedName>
    <alternativeName>
        <fullName evidence="11">Bifunctional ATP-dependent dihydroxyacetone kinase/FAD-AMP lyase (cyclizing)</fullName>
    </alternativeName>
</protein>
<reference evidence="19 21" key="2">
    <citation type="submission" date="2018-11" db="EMBL/GenBank/DDBJ databases">
        <authorList>
            <consortium name="Pathogen Informatics"/>
        </authorList>
    </citation>
    <scope>NUCLEOTIDE SEQUENCE [LARGE SCALE GENOMIC DNA]</scope>
</reference>
<dbReference type="OrthoDB" id="1724672at2759"/>
<comment type="subunit">
    <text evidence="13">Homodimer. Interacts with IFIH1 (via the CARD domains), the interaction is inhibited by viral infection.</text>
</comment>
<dbReference type="Pfam" id="PF02733">
    <property type="entry name" value="Dak1"/>
    <property type="match status" value="1"/>
</dbReference>
<dbReference type="Proteomes" id="UP000274756">
    <property type="component" value="Unassembled WGS sequence"/>
</dbReference>
<dbReference type="EMBL" id="UYYG01001173">
    <property type="protein sequence ID" value="VDN58864.1"/>
    <property type="molecule type" value="Genomic_DNA"/>
</dbReference>
<keyword evidence="7" id="KW-0547">Nucleotide-binding</keyword>
<feature type="domain" description="DhaL" evidence="17">
    <location>
        <begin position="377"/>
        <end position="573"/>
    </location>
</feature>
<evidence type="ECO:0000313" key="22">
    <source>
        <dbReference type="WBParaSite" id="DME_0000503801-mRNA-1"/>
    </source>
</evidence>
<dbReference type="SUPFAM" id="SSF82549">
    <property type="entry name" value="DAK1/DegV-like"/>
    <property type="match status" value="1"/>
</dbReference>
<reference evidence="22" key="1">
    <citation type="submission" date="2016-04" db="UniProtKB">
        <authorList>
            <consortium name="WormBaseParasite"/>
        </authorList>
    </citation>
    <scope>IDENTIFICATION</scope>
</reference>
<dbReference type="PANTHER" id="PTHR28629:SF4">
    <property type="entry name" value="TRIOKINASE_FMN CYCLASE"/>
    <property type="match status" value="1"/>
</dbReference>
<dbReference type="InterPro" id="IPR036117">
    <property type="entry name" value="DhaL_dom_sf"/>
</dbReference>
<dbReference type="GO" id="GO:0050354">
    <property type="term" value="F:triokinase activity"/>
    <property type="evidence" value="ECO:0007669"/>
    <property type="project" value="UniProtKB-EC"/>
</dbReference>
<comment type="catalytic activity">
    <reaction evidence="14">
        <text>D-glyceraldehyde + ATP = D-glyceraldehyde 3-phosphate + ADP + H(+)</text>
        <dbReference type="Rhea" id="RHEA:13941"/>
        <dbReference type="ChEBI" id="CHEBI:15378"/>
        <dbReference type="ChEBI" id="CHEBI:17378"/>
        <dbReference type="ChEBI" id="CHEBI:30616"/>
        <dbReference type="ChEBI" id="CHEBI:59776"/>
        <dbReference type="ChEBI" id="CHEBI:456216"/>
        <dbReference type="EC" id="2.7.1.28"/>
    </reaction>
</comment>
<dbReference type="EC" id="2.7.1.29" evidence="2"/>
<dbReference type="SUPFAM" id="SSF101473">
    <property type="entry name" value="DhaL-like"/>
    <property type="match status" value="1"/>
</dbReference>
<dbReference type="FunFam" id="3.40.50.10440:FF:000001">
    <property type="entry name" value="Dihydroxyacetone kinase, DhaK subunit"/>
    <property type="match status" value="1"/>
</dbReference>
<dbReference type="InterPro" id="IPR050861">
    <property type="entry name" value="Dihydroxyacetone_Kinase"/>
</dbReference>
<dbReference type="PANTHER" id="PTHR28629">
    <property type="entry name" value="TRIOKINASE/FMN CYCLASE"/>
    <property type="match status" value="1"/>
</dbReference>
<evidence type="ECO:0000256" key="10">
    <source>
        <dbReference type="ARBA" id="ARBA00023285"/>
    </source>
</evidence>
<evidence type="ECO:0000256" key="9">
    <source>
        <dbReference type="ARBA" id="ARBA00022840"/>
    </source>
</evidence>
<comment type="catalytic activity">
    <reaction evidence="16">
        <text>dihydroxyacetone + ATP = dihydroxyacetone phosphate + ADP + H(+)</text>
        <dbReference type="Rhea" id="RHEA:15773"/>
        <dbReference type="ChEBI" id="CHEBI:15378"/>
        <dbReference type="ChEBI" id="CHEBI:16016"/>
        <dbReference type="ChEBI" id="CHEBI:30616"/>
        <dbReference type="ChEBI" id="CHEBI:57642"/>
        <dbReference type="ChEBI" id="CHEBI:456216"/>
        <dbReference type="EC" id="2.7.1.29"/>
    </reaction>
</comment>
<evidence type="ECO:0000256" key="12">
    <source>
        <dbReference type="ARBA" id="ARBA00045490"/>
    </source>
</evidence>
<dbReference type="GO" id="GO:0019563">
    <property type="term" value="P:glycerol catabolic process"/>
    <property type="evidence" value="ECO:0007669"/>
    <property type="project" value="TreeGrafter"/>
</dbReference>
<dbReference type="PROSITE" id="PS51481">
    <property type="entry name" value="DHAK"/>
    <property type="match status" value="1"/>
</dbReference>
<feature type="domain" description="DhaK" evidence="18">
    <location>
        <begin position="12"/>
        <end position="341"/>
    </location>
</feature>
<gene>
    <name evidence="19" type="ORF">DME_LOCUS8837</name>
</gene>